<evidence type="ECO:0000313" key="3">
    <source>
        <dbReference type="EMBL" id="VFJ50347.1"/>
    </source>
</evidence>
<dbReference type="EMBL" id="CAADFA010000084">
    <property type="protein sequence ID" value="VFJ50347.1"/>
    <property type="molecule type" value="Genomic_DNA"/>
</dbReference>
<dbReference type="InterPro" id="IPR036412">
    <property type="entry name" value="HAD-like_sf"/>
</dbReference>
<dbReference type="SUPFAM" id="SSF56784">
    <property type="entry name" value="HAD-like"/>
    <property type="match status" value="1"/>
</dbReference>
<reference evidence="2" key="1">
    <citation type="submission" date="2019-02" db="EMBL/GenBank/DDBJ databases">
        <authorList>
            <person name="Gruber-Vodicka R. H."/>
            <person name="Seah K. B. B."/>
        </authorList>
    </citation>
    <scope>NUCLEOTIDE SEQUENCE</scope>
    <source>
        <strain evidence="2">BECK_BZ163</strain>
        <strain evidence="4">BECK_BZ164</strain>
        <strain evidence="3">BECK_BZ165</strain>
    </source>
</reference>
<name>A0A450SBU9_9GAMM</name>
<organism evidence="2">
    <name type="scientific">Candidatus Kentrum sp. FM</name>
    <dbReference type="NCBI Taxonomy" id="2126340"/>
    <lineage>
        <taxon>Bacteria</taxon>
        <taxon>Pseudomonadati</taxon>
        <taxon>Pseudomonadota</taxon>
        <taxon>Gammaproteobacteria</taxon>
        <taxon>Candidatus Kentrum</taxon>
    </lineage>
</organism>
<sequence>MKIGVDLDNTLIDYDEAFSIGARRLGLVPVHWRGTKKQLKDHLCSRDGGEEQWQRLQGQVYGRWIGQARLFDGVYRFLWRCRERRIPVEVVSHKTEYGHQDANRAPLRTAAVDFLSGCGIHIGKGQLLRRIHFSDTRDEKIRTIAQRGYDWFIDDLPQILTDHRLPSGLGRILFDAGSRYRDHPAAVQIYRSWAEIGHRLLGGWTDPELHALAETVAADPVGAVRWHRQGGGNAGLLHVSMADTARKEGPGQREYALKLYPGRKGHDRLESEYTGSRIMHALHLGPIPAPIRAHRGLDAAMYEWIDGKGVTSPNAGHMGQALQFLRQLHQHRNAPEFAAFQNASNPLVSGADFERQLRQRLASLLDCSPEYPELQTYLSHEFSPLMERAIDWVRSAWDIDPGYDEPLPRERQTLSPSDFGFHNTLERTLPRAALPHSTNTPFNGRQQPIGLAGEDNRSALPCAAPPGAALVFLDFEYFGWDDPAKLIADFILHPGMSLGADLKRQWLQGAIGVYGTDVRPRLRLIFPLIMLAWCMILLNEYRSDVWLARCAADPRRAVRRESILDAQRKRSRDLMATIRGYLLNPQPEMVSTEYN</sequence>
<dbReference type="InterPro" id="IPR002575">
    <property type="entry name" value="Aminoglycoside_PTrfase"/>
</dbReference>
<dbReference type="SUPFAM" id="SSF56112">
    <property type="entry name" value="Protein kinase-like (PK-like)"/>
    <property type="match status" value="1"/>
</dbReference>
<proteinExistence type="predicted"/>
<dbReference type="InterPro" id="IPR011009">
    <property type="entry name" value="Kinase-like_dom_sf"/>
</dbReference>
<dbReference type="EMBL" id="CAADEZ010000076">
    <property type="protein sequence ID" value="VFJ49785.1"/>
    <property type="molecule type" value="Genomic_DNA"/>
</dbReference>
<dbReference type="AlphaFoldDB" id="A0A450SBU9"/>
<dbReference type="EMBL" id="CAADFL010000075">
    <property type="protein sequence ID" value="VFK08605.1"/>
    <property type="molecule type" value="Genomic_DNA"/>
</dbReference>
<feature type="domain" description="Aminoglycoside phosphotransferase" evidence="1">
    <location>
        <begin position="249"/>
        <end position="368"/>
    </location>
</feature>
<evidence type="ECO:0000313" key="2">
    <source>
        <dbReference type="EMBL" id="VFJ49785.1"/>
    </source>
</evidence>
<evidence type="ECO:0000313" key="4">
    <source>
        <dbReference type="EMBL" id="VFK08605.1"/>
    </source>
</evidence>
<accession>A0A450SBU9</accession>
<gene>
    <name evidence="2" type="ORF">BECKFM1743A_GA0114220_100766</name>
    <name evidence="4" type="ORF">BECKFM1743B_GA0114221_100756</name>
    <name evidence="3" type="ORF">BECKFM1743C_GA0114222_100842</name>
</gene>
<protein>
    <recommendedName>
        <fullName evidence="1">Aminoglycoside phosphotransferase domain-containing protein</fullName>
    </recommendedName>
</protein>
<dbReference type="Pfam" id="PF01636">
    <property type="entry name" value="APH"/>
    <property type="match status" value="1"/>
</dbReference>
<evidence type="ECO:0000259" key="1">
    <source>
        <dbReference type="Pfam" id="PF01636"/>
    </source>
</evidence>